<protein>
    <submittedName>
        <fullName evidence="2 3">Uncharacterized protein</fullName>
    </submittedName>
</protein>
<evidence type="ECO:0000313" key="3">
    <source>
        <dbReference type="EnsemblMetazoa" id="CapteP191315"/>
    </source>
</evidence>
<reference evidence="2 4" key="2">
    <citation type="journal article" date="2013" name="Nature">
        <title>Insights into bilaterian evolution from three spiralian genomes.</title>
        <authorList>
            <person name="Simakov O."/>
            <person name="Marletaz F."/>
            <person name="Cho S.J."/>
            <person name="Edsinger-Gonzales E."/>
            <person name="Havlak P."/>
            <person name="Hellsten U."/>
            <person name="Kuo D.H."/>
            <person name="Larsson T."/>
            <person name="Lv J."/>
            <person name="Arendt D."/>
            <person name="Savage R."/>
            <person name="Osoegawa K."/>
            <person name="de Jong P."/>
            <person name="Grimwood J."/>
            <person name="Chapman J.A."/>
            <person name="Shapiro H."/>
            <person name="Aerts A."/>
            <person name="Otillar R.P."/>
            <person name="Terry A.Y."/>
            <person name="Boore J.L."/>
            <person name="Grigoriev I.V."/>
            <person name="Lindberg D.R."/>
            <person name="Seaver E.C."/>
            <person name="Weisblat D.A."/>
            <person name="Putnam N.H."/>
            <person name="Rokhsar D.S."/>
        </authorList>
    </citation>
    <scope>NUCLEOTIDE SEQUENCE</scope>
    <source>
        <strain evidence="2 4">I ESC-2004</strain>
    </source>
</reference>
<reference evidence="4" key="1">
    <citation type="submission" date="2012-12" db="EMBL/GenBank/DDBJ databases">
        <authorList>
            <person name="Hellsten U."/>
            <person name="Grimwood J."/>
            <person name="Chapman J.A."/>
            <person name="Shapiro H."/>
            <person name="Aerts A."/>
            <person name="Otillar R.P."/>
            <person name="Terry A.Y."/>
            <person name="Boore J.L."/>
            <person name="Simakov O."/>
            <person name="Marletaz F."/>
            <person name="Cho S.-J."/>
            <person name="Edsinger-Gonzales E."/>
            <person name="Havlak P."/>
            <person name="Kuo D.-H."/>
            <person name="Larsson T."/>
            <person name="Lv J."/>
            <person name="Arendt D."/>
            <person name="Savage R."/>
            <person name="Osoegawa K."/>
            <person name="de Jong P."/>
            <person name="Lindberg D.R."/>
            <person name="Seaver E.C."/>
            <person name="Weisblat D.A."/>
            <person name="Putnam N.H."/>
            <person name="Grigoriev I.V."/>
            <person name="Rokhsar D.S."/>
        </authorList>
    </citation>
    <scope>NUCLEOTIDE SEQUENCE</scope>
    <source>
        <strain evidence="4">I ESC-2004</strain>
    </source>
</reference>
<dbReference type="EMBL" id="AMQN01001704">
    <property type="status" value="NOT_ANNOTATED_CDS"/>
    <property type="molecule type" value="Genomic_DNA"/>
</dbReference>
<evidence type="ECO:0000313" key="4">
    <source>
        <dbReference type="Proteomes" id="UP000014760"/>
    </source>
</evidence>
<keyword evidence="1" id="KW-0732">Signal</keyword>
<sequence length="129" mass="14490">MKLGLLLLLSALLFNACHGLAPKLVPLKNHPPPLGRRAIPFSFDPRALSDILSDIIPDDDVTRDPCWSEDAEDWLLRWALSIISMHSGRVLHVSSLSCSVEEYFEIHVEDLELNNKIIKLYANYINGGL</sequence>
<keyword evidence="4" id="KW-1185">Reference proteome</keyword>
<gene>
    <name evidence="2" type="ORF">CAPTEDRAFT_191315</name>
</gene>
<dbReference type="HOGENOM" id="CLU_1950825_0_0_1"/>
<dbReference type="EnsemblMetazoa" id="CapteT191315">
    <property type="protein sequence ID" value="CapteP191315"/>
    <property type="gene ID" value="CapteG191315"/>
</dbReference>
<organism evidence="2">
    <name type="scientific">Capitella teleta</name>
    <name type="common">Polychaete worm</name>
    <dbReference type="NCBI Taxonomy" id="283909"/>
    <lineage>
        <taxon>Eukaryota</taxon>
        <taxon>Metazoa</taxon>
        <taxon>Spiralia</taxon>
        <taxon>Lophotrochozoa</taxon>
        <taxon>Annelida</taxon>
        <taxon>Polychaeta</taxon>
        <taxon>Sedentaria</taxon>
        <taxon>Scolecida</taxon>
        <taxon>Capitellidae</taxon>
        <taxon>Capitella</taxon>
    </lineage>
</organism>
<evidence type="ECO:0000313" key="2">
    <source>
        <dbReference type="EMBL" id="ELU01888.1"/>
    </source>
</evidence>
<evidence type="ECO:0000256" key="1">
    <source>
        <dbReference type="SAM" id="SignalP"/>
    </source>
</evidence>
<dbReference type="Proteomes" id="UP000014760">
    <property type="component" value="Unassembled WGS sequence"/>
</dbReference>
<dbReference type="EMBL" id="KB304598">
    <property type="protein sequence ID" value="ELU01888.1"/>
    <property type="molecule type" value="Genomic_DNA"/>
</dbReference>
<proteinExistence type="predicted"/>
<feature type="chain" id="PRO_5008787950" evidence="1">
    <location>
        <begin position="20"/>
        <end position="129"/>
    </location>
</feature>
<dbReference type="AlphaFoldDB" id="R7UDM3"/>
<accession>R7UDM3</accession>
<feature type="signal peptide" evidence="1">
    <location>
        <begin position="1"/>
        <end position="19"/>
    </location>
</feature>
<reference evidence="3" key="3">
    <citation type="submission" date="2015-06" db="UniProtKB">
        <authorList>
            <consortium name="EnsemblMetazoa"/>
        </authorList>
    </citation>
    <scope>IDENTIFICATION</scope>
</reference>
<name>R7UDM3_CAPTE</name>